<keyword evidence="4" id="KW-1185">Reference proteome</keyword>
<dbReference type="OrthoDB" id="268113at2"/>
<dbReference type="Pfam" id="PF07833">
    <property type="entry name" value="Cu_amine_oxidN1"/>
    <property type="match status" value="1"/>
</dbReference>
<dbReference type="PATRIC" id="fig|520767.4.peg.989"/>
<dbReference type="RefSeq" id="WP_068748047.1">
    <property type="nucleotide sequence ID" value="NZ_LOHZ01000024.1"/>
</dbReference>
<protein>
    <recommendedName>
        <fullName evidence="2">Copper amine oxidase-like N-terminal domain-containing protein</fullName>
    </recommendedName>
</protein>
<dbReference type="EMBL" id="LOHZ01000024">
    <property type="protein sequence ID" value="KYO66841.1"/>
    <property type="molecule type" value="Genomic_DNA"/>
</dbReference>
<name>A0A162MP42_9FIRM</name>
<dbReference type="AlphaFoldDB" id="A0A162MP42"/>
<proteinExistence type="predicted"/>
<dbReference type="Gene3D" id="3.30.457.10">
    <property type="entry name" value="Copper amine oxidase-like, N-terminal domain"/>
    <property type="match status" value="1"/>
</dbReference>
<evidence type="ECO:0000259" key="2">
    <source>
        <dbReference type="Pfam" id="PF07833"/>
    </source>
</evidence>
<evidence type="ECO:0000256" key="1">
    <source>
        <dbReference type="SAM" id="MobiDB-lite"/>
    </source>
</evidence>
<evidence type="ECO:0000313" key="3">
    <source>
        <dbReference type="EMBL" id="KYO66841.1"/>
    </source>
</evidence>
<dbReference type="Proteomes" id="UP000075737">
    <property type="component" value="Unassembled WGS sequence"/>
</dbReference>
<feature type="compositionally biased region" description="Polar residues" evidence="1">
    <location>
        <begin position="995"/>
        <end position="1015"/>
    </location>
</feature>
<reference evidence="3 4" key="1">
    <citation type="submission" date="2015-12" db="EMBL/GenBank/DDBJ databases">
        <title>Draft genome of Thermovenabulum gondwanense isolated from a red thermophilic microbial mat colonisisng an outflow channel of a bore well.</title>
        <authorList>
            <person name="Patel B.K."/>
        </authorList>
    </citation>
    <scope>NUCLEOTIDE SEQUENCE [LARGE SCALE GENOMIC DNA]</scope>
    <source>
        <strain evidence="3 4">R270</strain>
    </source>
</reference>
<gene>
    <name evidence="3" type="ORF">ATZ99_08950</name>
</gene>
<sequence length="1152" mass="128558">MFNFSYFKKMAVLFLVTFTLINLFTSISVNALTFTDPITLTPPVLNIADNSIIQKIGSPDLPDISLQARAKGIRPASLKNLSLRLKPGVNWLSESQVKAIKEHAEGGRINSSFLPSVEPGKIYIDPSSLMALEFVKGDGGVLYILLADDEKIVEEISIPEQTVFLNEANITRLTPGINVTSYKMKSGTTERAGFNFYFDERQTVPGYDQEGKRIEVALKGSLNVDSPAVEVKYTKDNGYKFVFFASQKAEVQAELLAQIKKDIKIPLYDFIIPAEGCKITVGFFLVLGVDGSITMEYSVKQSSSIRAGLQGDTSYYMPTSFNTIKEVNFSFTPENLSLTADVKGETSLLAEVAFDILGKGKIVLDNKIGVFLEAKTNVQGSIGDYLSIKGDGFVKISGKIKVKSFDKSKTIYEYKYPIFNYVKERSGNYNIDITEACAYRDIIKGRIVEKATGTPYSNKEIQLKITSASGTEKLLSALTDKAGCFTASYDLKKGDQIRVKFPGTTSNWSYPRQASFPFNFIVVETADYLANALKGYVNNSDQNALTYNGPVTLYIERSNNIPLHPEKNIFLPVEYNIKLTAQSSNGVFQLNNVDIRPFDKIYAVLEKEGFTFYSDKIEAEGIAVSVDGNYNQEPYRLSSANSVVIIGNCGTVSPFSEEIDFKVTAIYPHSTNPENTLKSKEWRLKPTFNSEKKQSLAATGPWEIELNSLLNQITSSLDRFRSSFMGGRSVNYHVFETVRFFVEGKKLEYFDEAKTCEEERRSNLLNNIEKNINLIASAPADYYLKTLGAIVFNLEGQESSQNPGILSPKNFTSNITIKYYPSALSSTPSYSKGIKFSSLNEQQKVEMGVNDPVLLWDKNSKTKVIEYREFPIKENVRYDLDDYIPELGNIPFALKGTEQVNGISCQVWEKSKKIDPIMNVYVKLQLFINQNNNLPVKVVFLDGYYQKIELLFTNWQRANVSGSELFSPPFGEIRVPFIQLELPTSTEAGNEQEATEGTEQFEVNSQDTQPSSSDESSNEETKMDKVIIYLTIGNAFMTVNGTQMEIDPGRGTVPLIMEGRTILPIRAVVEAIGGSIKWNEADRKITIVKQNTTIEMLIDKKEMLVNGLSITNDVPPVIIGARTYVPVRFVGENLNCDVGWDQATQTVTILTK</sequence>
<dbReference type="STRING" id="520767.ATZ99_08950"/>
<dbReference type="InterPro" id="IPR036582">
    <property type="entry name" value="Mao_N_sf"/>
</dbReference>
<accession>A0A162MP42</accession>
<comment type="caution">
    <text evidence="3">The sequence shown here is derived from an EMBL/GenBank/DDBJ whole genome shotgun (WGS) entry which is preliminary data.</text>
</comment>
<evidence type="ECO:0000313" key="4">
    <source>
        <dbReference type="Proteomes" id="UP000075737"/>
    </source>
</evidence>
<feature type="domain" description="Copper amine oxidase-like N-terminal" evidence="2">
    <location>
        <begin position="1053"/>
        <end position="1149"/>
    </location>
</feature>
<dbReference type="InterPro" id="IPR012854">
    <property type="entry name" value="Cu_amine_oxidase-like_N"/>
</dbReference>
<dbReference type="SUPFAM" id="SSF55383">
    <property type="entry name" value="Copper amine oxidase, domain N"/>
    <property type="match status" value="1"/>
</dbReference>
<organism evidence="3 4">
    <name type="scientific">Thermovenabulum gondwanense</name>
    <dbReference type="NCBI Taxonomy" id="520767"/>
    <lineage>
        <taxon>Bacteria</taxon>
        <taxon>Bacillati</taxon>
        <taxon>Bacillota</taxon>
        <taxon>Clostridia</taxon>
        <taxon>Thermosediminibacterales</taxon>
        <taxon>Thermosediminibacteraceae</taxon>
        <taxon>Thermovenabulum</taxon>
    </lineage>
</organism>
<feature type="region of interest" description="Disordered" evidence="1">
    <location>
        <begin position="986"/>
        <end position="1021"/>
    </location>
</feature>